<dbReference type="SUPFAM" id="SSF81296">
    <property type="entry name" value="E set domains"/>
    <property type="match status" value="1"/>
</dbReference>
<evidence type="ECO:0000256" key="1">
    <source>
        <dbReference type="SAM" id="Phobius"/>
    </source>
</evidence>
<feature type="chain" id="PRO_5038533465" description="Oxidoreductase molybdopterin-binding domain-containing protein" evidence="2">
    <location>
        <begin position="25"/>
        <end position="520"/>
    </location>
</feature>
<dbReference type="GO" id="GO:0020037">
    <property type="term" value="F:heme binding"/>
    <property type="evidence" value="ECO:0007669"/>
    <property type="project" value="TreeGrafter"/>
</dbReference>
<dbReference type="Gene3D" id="3.90.420.10">
    <property type="entry name" value="Oxidoreductase, molybdopterin-binding domain"/>
    <property type="match status" value="1"/>
</dbReference>
<dbReference type="SUPFAM" id="SSF56524">
    <property type="entry name" value="Oxidoreductase molybdopterin-binding domain"/>
    <property type="match status" value="1"/>
</dbReference>
<dbReference type="InterPro" id="IPR008335">
    <property type="entry name" value="Mopterin_OxRdtase_euk"/>
</dbReference>
<dbReference type="AlphaFoldDB" id="A0A0K1JM81"/>
<dbReference type="PANTHER" id="PTHR19372:SF7">
    <property type="entry name" value="SULFITE OXIDASE, MITOCHONDRIAL"/>
    <property type="match status" value="1"/>
</dbReference>
<dbReference type="KEGG" id="lmoi:VV02_20680"/>
<dbReference type="GO" id="GO:0006790">
    <property type="term" value="P:sulfur compound metabolic process"/>
    <property type="evidence" value="ECO:0007669"/>
    <property type="project" value="TreeGrafter"/>
</dbReference>
<accession>A0A0K1JM81</accession>
<evidence type="ECO:0000259" key="3">
    <source>
        <dbReference type="Pfam" id="PF00174"/>
    </source>
</evidence>
<feature type="domain" description="Oxidoreductase molybdopterin-binding" evidence="3">
    <location>
        <begin position="243"/>
        <end position="397"/>
    </location>
</feature>
<feature type="transmembrane region" description="Helical" evidence="1">
    <location>
        <begin position="76"/>
        <end position="95"/>
    </location>
</feature>
<dbReference type="EMBL" id="CP011112">
    <property type="protein sequence ID" value="AKU17693.1"/>
    <property type="molecule type" value="Genomic_DNA"/>
</dbReference>
<protein>
    <recommendedName>
        <fullName evidence="3">Oxidoreductase molybdopterin-binding domain-containing protein</fullName>
    </recommendedName>
</protein>
<gene>
    <name evidence="4" type="ORF">VV02_20680</name>
</gene>
<evidence type="ECO:0000313" key="5">
    <source>
        <dbReference type="Proteomes" id="UP000066480"/>
    </source>
</evidence>
<dbReference type="Pfam" id="PF00174">
    <property type="entry name" value="Oxidored_molyb"/>
    <property type="match status" value="1"/>
</dbReference>
<keyword evidence="1" id="KW-0472">Membrane</keyword>
<organism evidence="4 5">
    <name type="scientific">Luteipulveratus mongoliensis</name>
    <dbReference type="NCBI Taxonomy" id="571913"/>
    <lineage>
        <taxon>Bacteria</taxon>
        <taxon>Bacillati</taxon>
        <taxon>Actinomycetota</taxon>
        <taxon>Actinomycetes</taxon>
        <taxon>Micrococcales</taxon>
        <taxon>Dermacoccaceae</taxon>
        <taxon>Luteipulveratus</taxon>
    </lineage>
</organism>
<dbReference type="PANTHER" id="PTHR19372">
    <property type="entry name" value="SULFITE REDUCTASE"/>
    <property type="match status" value="1"/>
</dbReference>
<dbReference type="InterPro" id="IPR000572">
    <property type="entry name" value="OxRdtase_Mopterin-bd_dom"/>
</dbReference>
<proteinExistence type="predicted"/>
<dbReference type="Proteomes" id="UP000066480">
    <property type="component" value="Chromosome"/>
</dbReference>
<reference evidence="4 5" key="1">
    <citation type="submission" date="2015-03" db="EMBL/GenBank/DDBJ databases">
        <title>Luteipulveratus halotolerans sp. nov., a novel actinobacterium (Dermacoccaceae) from Sarawak, Malaysia.</title>
        <authorList>
            <person name="Juboi H."/>
            <person name="Basik A."/>
            <person name="Shamsul S.S."/>
            <person name="Arnold P."/>
            <person name="Schmitt E.K."/>
            <person name="Sanglier J.-J."/>
            <person name="Yeo T."/>
        </authorList>
    </citation>
    <scope>NUCLEOTIDE SEQUENCE [LARGE SCALE GENOMIC DNA]</scope>
    <source>
        <strain evidence="4 5">MN07-A0370</strain>
    </source>
</reference>
<dbReference type="InterPro" id="IPR014756">
    <property type="entry name" value="Ig_E-set"/>
</dbReference>
<sequence length="520" mass="55028">MRRRRTPCMAQPTRRRAAASGVLAAIAGTTAGHLVAALTEPESSPVLAIGSAVIDRTPTPLKDWAIRNLGTMDKPVLLGSVALGTLVFAVVAGLLARRNLALGSVALLALVGVAAAAALKRPAANGMYVIPSLIAGVVALVVLVLLLPGRPKVPGLGDLSAYPSGMDTRRGFLVGSGTVLAASAGAAVLGQKLGATDPTKGITLPRPRSAAPPLPRGLDATYKDITPLRTPNGGFYRVDTALVVPKVDADSWKLRIEGDVRHPFTLSYDDIRNMPLIERNITMTCVSNEVGGEYVGGARWLGVRVSELLRIAQVKEPDRPDRQVLSRSTDGFTVSTPLGALMDGRDALLAIGMNGAPLPPTHGFPARLVTPGLYGFVGSTKWVTKLTVTSYDAAKAYWTQRDWATDAPIKPSARIDTPKSLAQVPKGRTTIGGIAWAQRRGVVKVEVSVDEKPWQAAQLGPDVGVDYWRQWAIPWDFTASGRHSIRARVTDGSGAVQTDKRARVFPSGSSGIQEVVVLVK</sequence>
<name>A0A0K1JM81_9MICO</name>
<dbReference type="PATRIC" id="fig|571913.6.peg.4194"/>
<keyword evidence="1" id="KW-0812">Transmembrane</keyword>
<keyword evidence="2" id="KW-0732">Signal</keyword>
<feature type="transmembrane region" description="Helical" evidence="1">
    <location>
        <begin position="125"/>
        <end position="147"/>
    </location>
</feature>
<dbReference type="GO" id="GO:0008482">
    <property type="term" value="F:sulfite oxidase activity"/>
    <property type="evidence" value="ECO:0007669"/>
    <property type="project" value="TreeGrafter"/>
</dbReference>
<dbReference type="Gene3D" id="2.60.40.650">
    <property type="match status" value="1"/>
</dbReference>
<dbReference type="Pfam" id="PF17957">
    <property type="entry name" value="Big_7"/>
    <property type="match status" value="1"/>
</dbReference>
<keyword evidence="1" id="KW-1133">Transmembrane helix</keyword>
<dbReference type="GO" id="GO:0043546">
    <property type="term" value="F:molybdopterin cofactor binding"/>
    <property type="evidence" value="ECO:0007669"/>
    <property type="project" value="TreeGrafter"/>
</dbReference>
<feature type="signal peptide" evidence="2">
    <location>
        <begin position="1"/>
        <end position="24"/>
    </location>
</feature>
<evidence type="ECO:0000313" key="4">
    <source>
        <dbReference type="EMBL" id="AKU17693.1"/>
    </source>
</evidence>
<feature type="transmembrane region" description="Helical" evidence="1">
    <location>
        <begin position="100"/>
        <end position="119"/>
    </location>
</feature>
<keyword evidence="5" id="KW-1185">Reference proteome</keyword>
<dbReference type="PRINTS" id="PR00407">
    <property type="entry name" value="EUMOPTERIN"/>
</dbReference>
<dbReference type="InterPro" id="IPR036374">
    <property type="entry name" value="OxRdtase_Mopterin-bd_sf"/>
</dbReference>
<dbReference type="STRING" id="571913.VV02_20680"/>
<evidence type="ECO:0000256" key="2">
    <source>
        <dbReference type="SAM" id="SignalP"/>
    </source>
</evidence>